<reference evidence="1 2" key="1">
    <citation type="submission" date="2019-02" db="EMBL/GenBank/DDBJ databases">
        <title>Deep-cultivation of Planctomycetes and their phenomic and genomic characterization uncovers novel biology.</title>
        <authorList>
            <person name="Wiegand S."/>
            <person name="Jogler M."/>
            <person name="Boedeker C."/>
            <person name="Pinto D."/>
            <person name="Vollmers J."/>
            <person name="Rivas-Marin E."/>
            <person name="Kohn T."/>
            <person name="Peeters S.H."/>
            <person name="Heuer A."/>
            <person name="Rast P."/>
            <person name="Oberbeckmann S."/>
            <person name="Bunk B."/>
            <person name="Jeske O."/>
            <person name="Meyerdierks A."/>
            <person name="Storesund J.E."/>
            <person name="Kallscheuer N."/>
            <person name="Luecker S."/>
            <person name="Lage O.M."/>
            <person name="Pohl T."/>
            <person name="Merkel B.J."/>
            <person name="Hornburger P."/>
            <person name="Mueller R.-W."/>
            <person name="Bruemmer F."/>
            <person name="Labrenz M."/>
            <person name="Spormann A.M."/>
            <person name="Op Den Camp H."/>
            <person name="Overmann J."/>
            <person name="Amann R."/>
            <person name="Jetten M.S.M."/>
            <person name="Mascher T."/>
            <person name="Medema M.H."/>
            <person name="Devos D.P."/>
            <person name="Kaster A.-K."/>
            <person name="Ovreas L."/>
            <person name="Rohde M."/>
            <person name="Galperin M.Y."/>
            <person name="Jogler C."/>
        </authorList>
    </citation>
    <scope>NUCLEOTIDE SEQUENCE [LARGE SCALE GENOMIC DNA]</scope>
    <source>
        <strain evidence="1 2">CA54</strain>
    </source>
</reference>
<protein>
    <submittedName>
        <fullName evidence="1">Uncharacterized protein</fullName>
    </submittedName>
</protein>
<dbReference type="AlphaFoldDB" id="A0A5C6BM88"/>
<organism evidence="1 2">
    <name type="scientific">Symmachiella macrocystis</name>
    <dbReference type="NCBI Taxonomy" id="2527985"/>
    <lineage>
        <taxon>Bacteria</taxon>
        <taxon>Pseudomonadati</taxon>
        <taxon>Planctomycetota</taxon>
        <taxon>Planctomycetia</taxon>
        <taxon>Planctomycetales</taxon>
        <taxon>Planctomycetaceae</taxon>
        <taxon>Symmachiella</taxon>
    </lineage>
</organism>
<proteinExistence type="predicted"/>
<evidence type="ECO:0000313" key="1">
    <source>
        <dbReference type="EMBL" id="TWU13125.1"/>
    </source>
</evidence>
<evidence type="ECO:0000313" key="2">
    <source>
        <dbReference type="Proteomes" id="UP000320735"/>
    </source>
</evidence>
<dbReference type="EMBL" id="SJPP01000001">
    <property type="protein sequence ID" value="TWU13125.1"/>
    <property type="molecule type" value="Genomic_DNA"/>
</dbReference>
<name>A0A5C6BM88_9PLAN</name>
<dbReference type="Proteomes" id="UP000320735">
    <property type="component" value="Unassembled WGS sequence"/>
</dbReference>
<keyword evidence="2" id="KW-1185">Reference proteome</keyword>
<sequence>MRFASGGSLTFWTRKYPSSRFDRLDHRPARIGRDHFGRQKVFACEGAFARTAGDDEDTRGSLETVLCVICRATVRGKVETIYRWNEPGF</sequence>
<comment type="caution">
    <text evidence="1">The sequence shown here is derived from an EMBL/GenBank/DDBJ whole genome shotgun (WGS) entry which is preliminary data.</text>
</comment>
<gene>
    <name evidence="1" type="ORF">CA54_19510</name>
</gene>
<accession>A0A5C6BM88</accession>